<dbReference type="Pfam" id="PF14223">
    <property type="entry name" value="Retrotran_gag_2"/>
    <property type="match status" value="1"/>
</dbReference>
<gene>
    <name evidence="3" type="ORF">Sradi_6532500</name>
</gene>
<dbReference type="PANTHER" id="PTHR35317">
    <property type="entry name" value="OS04G0629600 PROTEIN"/>
    <property type="match status" value="1"/>
</dbReference>
<dbReference type="Pfam" id="PF25597">
    <property type="entry name" value="SH3_retrovirus"/>
    <property type="match status" value="1"/>
</dbReference>
<comment type="caution">
    <text evidence="3">The sequence shown here is derived from an EMBL/GenBank/DDBJ whole genome shotgun (WGS) entry which is preliminary data.</text>
</comment>
<feature type="domain" description="Retroviral polymerase SH3-like" evidence="2">
    <location>
        <begin position="281"/>
        <end position="335"/>
    </location>
</feature>
<dbReference type="AlphaFoldDB" id="A0AAW2JVS6"/>
<feature type="region of interest" description="Disordered" evidence="1">
    <location>
        <begin position="155"/>
        <end position="174"/>
    </location>
</feature>
<dbReference type="InterPro" id="IPR057670">
    <property type="entry name" value="SH3_retrovirus"/>
</dbReference>
<organism evidence="3">
    <name type="scientific">Sesamum radiatum</name>
    <name type="common">Black benniseed</name>
    <dbReference type="NCBI Taxonomy" id="300843"/>
    <lineage>
        <taxon>Eukaryota</taxon>
        <taxon>Viridiplantae</taxon>
        <taxon>Streptophyta</taxon>
        <taxon>Embryophyta</taxon>
        <taxon>Tracheophyta</taxon>
        <taxon>Spermatophyta</taxon>
        <taxon>Magnoliopsida</taxon>
        <taxon>eudicotyledons</taxon>
        <taxon>Gunneridae</taxon>
        <taxon>Pentapetalae</taxon>
        <taxon>asterids</taxon>
        <taxon>lamiids</taxon>
        <taxon>Lamiales</taxon>
        <taxon>Pedaliaceae</taxon>
        <taxon>Sesamum</taxon>
    </lineage>
</organism>
<sequence>MTTVGAFFQPAVPRFDGYYSHWAMRMENFLRSKEYWVVVENGVSAVAYSVTLTETQKKTCEEQKLKDLKVKNYLFQALDRSILETIINKDTSKSTWDSMKQKYQGTTRVKLQALRKEYEMLHMKEGEPMNEYIARVLVITNKMKANDEDLKEVTHGNQYTGRGRGRGNFAGRGRGRNRQSFDKAAVECYVCHKLVHFQWECKKGVANFAESQAEMKNTYSVKLGNNSNMMVNGKGNIRLKINGVVSIISVCWSAKTIDNCIFTATKWRRRTEESNYHEFDNSRTKLDEKSLKCILLGISEESKAYRLYDPISRWIIVSRDVVFEESEEWEWDKQHESTILCEFECEDDEEVVTRDDDAENVIEEHCVEDDTAKLEESLVPTQETASSHIERRRRQQSTWLKDYVSGEGLSDEEATFYLFALYTGGGTGADPLTFEEAVKSDKWRNAMDAEIEAIEKNGTWELIDQPKGAKTVG</sequence>
<evidence type="ECO:0000259" key="2">
    <source>
        <dbReference type="Pfam" id="PF25597"/>
    </source>
</evidence>
<dbReference type="EMBL" id="JACGWJ010000031">
    <property type="protein sequence ID" value="KAL0298727.1"/>
    <property type="molecule type" value="Genomic_DNA"/>
</dbReference>
<reference evidence="3" key="1">
    <citation type="submission" date="2020-06" db="EMBL/GenBank/DDBJ databases">
        <authorList>
            <person name="Li T."/>
            <person name="Hu X."/>
            <person name="Zhang T."/>
            <person name="Song X."/>
            <person name="Zhang H."/>
            <person name="Dai N."/>
            <person name="Sheng W."/>
            <person name="Hou X."/>
            <person name="Wei L."/>
        </authorList>
    </citation>
    <scope>NUCLEOTIDE SEQUENCE</scope>
    <source>
        <strain evidence="3">G02</strain>
        <tissue evidence="3">Leaf</tissue>
    </source>
</reference>
<protein>
    <submittedName>
        <fullName evidence="3">Retrovirus-related Pol polyprotein from transposon TNT 1-94</fullName>
    </submittedName>
</protein>
<evidence type="ECO:0000256" key="1">
    <source>
        <dbReference type="SAM" id="MobiDB-lite"/>
    </source>
</evidence>
<evidence type="ECO:0000313" key="3">
    <source>
        <dbReference type="EMBL" id="KAL0298727.1"/>
    </source>
</evidence>
<proteinExistence type="predicted"/>
<dbReference type="PANTHER" id="PTHR35317:SF34">
    <property type="match status" value="1"/>
</dbReference>
<name>A0AAW2JVS6_SESRA</name>
<reference evidence="3" key="2">
    <citation type="journal article" date="2024" name="Plant">
        <title>Genomic evolution and insights into agronomic trait innovations of Sesamum species.</title>
        <authorList>
            <person name="Miao H."/>
            <person name="Wang L."/>
            <person name="Qu L."/>
            <person name="Liu H."/>
            <person name="Sun Y."/>
            <person name="Le M."/>
            <person name="Wang Q."/>
            <person name="Wei S."/>
            <person name="Zheng Y."/>
            <person name="Lin W."/>
            <person name="Duan Y."/>
            <person name="Cao H."/>
            <person name="Xiong S."/>
            <person name="Wang X."/>
            <person name="Wei L."/>
            <person name="Li C."/>
            <person name="Ma Q."/>
            <person name="Ju M."/>
            <person name="Zhao R."/>
            <person name="Li G."/>
            <person name="Mu C."/>
            <person name="Tian Q."/>
            <person name="Mei H."/>
            <person name="Zhang T."/>
            <person name="Gao T."/>
            <person name="Zhang H."/>
        </authorList>
    </citation>
    <scope>NUCLEOTIDE SEQUENCE</scope>
    <source>
        <strain evidence="3">G02</strain>
    </source>
</reference>
<accession>A0AAW2JVS6</accession>